<keyword evidence="2" id="KW-1185">Reference proteome</keyword>
<evidence type="ECO:0000313" key="1">
    <source>
        <dbReference type="EMBL" id="GGZ15796.1"/>
    </source>
</evidence>
<dbReference type="AlphaFoldDB" id="A0A918PMD3"/>
<reference evidence="1" key="2">
    <citation type="submission" date="2020-09" db="EMBL/GenBank/DDBJ databases">
        <authorList>
            <person name="Sun Q."/>
            <person name="Kim S."/>
        </authorList>
    </citation>
    <scope>NUCLEOTIDE SEQUENCE</scope>
    <source>
        <strain evidence="1">KCTC 32255</strain>
    </source>
</reference>
<comment type="caution">
    <text evidence="1">The sequence shown here is derived from an EMBL/GenBank/DDBJ whole genome shotgun (WGS) entry which is preliminary data.</text>
</comment>
<evidence type="ECO:0000313" key="2">
    <source>
        <dbReference type="Proteomes" id="UP000648075"/>
    </source>
</evidence>
<name>A0A918PMD3_9SPHN</name>
<sequence length="75" mass="7627">MLAEIAVGAAAIEADVVKGATDRRQDDKLVGQGGAFLAVLAIIGVEDLVRVGGFLAQVRIIVANRLDAANAKAVA</sequence>
<accession>A0A918PMD3</accession>
<gene>
    <name evidence="1" type="ORF">GCM10011614_33330</name>
</gene>
<dbReference type="EMBL" id="BMZA01000023">
    <property type="protein sequence ID" value="GGZ15796.1"/>
    <property type="molecule type" value="Genomic_DNA"/>
</dbReference>
<reference evidence="1" key="1">
    <citation type="journal article" date="2014" name="Int. J. Syst. Evol. Microbiol.">
        <title>Complete genome sequence of Corynebacterium casei LMG S-19264T (=DSM 44701T), isolated from a smear-ripened cheese.</title>
        <authorList>
            <consortium name="US DOE Joint Genome Institute (JGI-PGF)"/>
            <person name="Walter F."/>
            <person name="Albersmeier A."/>
            <person name="Kalinowski J."/>
            <person name="Ruckert C."/>
        </authorList>
    </citation>
    <scope>NUCLEOTIDE SEQUENCE</scope>
    <source>
        <strain evidence="1">KCTC 32255</strain>
    </source>
</reference>
<organism evidence="1 2">
    <name type="scientific">Novosphingobium colocasiae</name>
    <dbReference type="NCBI Taxonomy" id="1256513"/>
    <lineage>
        <taxon>Bacteria</taxon>
        <taxon>Pseudomonadati</taxon>
        <taxon>Pseudomonadota</taxon>
        <taxon>Alphaproteobacteria</taxon>
        <taxon>Sphingomonadales</taxon>
        <taxon>Sphingomonadaceae</taxon>
        <taxon>Novosphingobium</taxon>
    </lineage>
</organism>
<proteinExistence type="predicted"/>
<protein>
    <submittedName>
        <fullName evidence="1">Uncharacterized protein</fullName>
    </submittedName>
</protein>
<dbReference type="Proteomes" id="UP000648075">
    <property type="component" value="Unassembled WGS sequence"/>
</dbReference>